<proteinExistence type="predicted"/>
<dbReference type="Proteomes" id="UP000664601">
    <property type="component" value="Unassembled WGS sequence"/>
</dbReference>
<evidence type="ECO:0000256" key="1">
    <source>
        <dbReference type="SAM" id="Phobius"/>
    </source>
</evidence>
<feature type="transmembrane region" description="Helical" evidence="1">
    <location>
        <begin position="12"/>
        <end position="33"/>
    </location>
</feature>
<keyword evidence="1" id="KW-0812">Transmembrane</keyword>
<keyword evidence="3" id="KW-1185">Reference proteome</keyword>
<name>A0ABS3LBW6_9ENTE</name>
<protein>
    <submittedName>
        <fullName evidence="2">Uncharacterized protein</fullName>
    </submittedName>
</protein>
<gene>
    <name evidence="2" type="ORF">JZO70_13185</name>
</gene>
<evidence type="ECO:0000313" key="3">
    <source>
        <dbReference type="Proteomes" id="UP000664601"/>
    </source>
</evidence>
<feature type="transmembrane region" description="Helical" evidence="1">
    <location>
        <begin position="81"/>
        <end position="101"/>
    </location>
</feature>
<keyword evidence="1" id="KW-1133">Transmembrane helix</keyword>
<evidence type="ECO:0000313" key="2">
    <source>
        <dbReference type="EMBL" id="MBO1307124.1"/>
    </source>
</evidence>
<dbReference type="RefSeq" id="WP_207674052.1">
    <property type="nucleotide sequence ID" value="NZ_JAFREM010000019.1"/>
</dbReference>
<organism evidence="2 3">
    <name type="scientific">Candidatus Enterococcus moelleringii</name>
    <dbReference type="NCBI Taxonomy" id="2815325"/>
    <lineage>
        <taxon>Bacteria</taxon>
        <taxon>Bacillati</taxon>
        <taxon>Bacillota</taxon>
        <taxon>Bacilli</taxon>
        <taxon>Lactobacillales</taxon>
        <taxon>Enterococcaceae</taxon>
        <taxon>Enterococcus</taxon>
    </lineage>
</organism>
<accession>A0ABS3LBW6</accession>
<comment type="caution">
    <text evidence="2">The sequence shown here is derived from an EMBL/GenBank/DDBJ whole genome shotgun (WGS) entry which is preliminary data.</text>
</comment>
<keyword evidence="1" id="KW-0472">Membrane</keyword>
<dbReference type="EMBL" id="JAFREM010000019">
    <property type="protein sequence ID" value="MBO1307124.1"/>
    <property type="molecule type" value="Genomic_DNA"/>
</dbReference>
<feature type="transmembrane region" description="Helical" evidence="1">
    <location>
        <begin position="45"/>
        <end position="69"/>
    </location>
</feature>
<sequence>MEKLKESRWIQAFPFIGFLLLLAGPVLLFIFVETVSVNFFDAPEIFAFVLTTVCFFLPGIGAVIGTFYLELSMNKHLLGKLLVIVTIIMCNPFFYVLYYVICSYVGDVLAGIPFV</sequence>
<reference evidence="2 3" key="1">
    <citation type="submission" date="2021-03" db="EMBL/GenBank/DDBJ databases">
        <title>Enterococcal diversity collection.</title>
        <authorList>
            <person name="Gilmore M.S."/>
            <person name="Schwartzman J."/>
            <person name="Van Tyne D."/>
            <person name="Martin M."/>
            <person name="Earl A.M."/>
            <person name="Manson A.L."/>
            <person name="Straub T."/>
            <person name="Salamzade R."/>
            <person name="Saavedra J."/>
            <person name="Lebreton F."/>
            <person name="Prichula J."/>
            <person name="Schaufler K."/>
            <person name="Gaca A."/>
            <person name="Sgardioli B."/>
            <person name="Wagenaar J."/>
            <person name="Strong T."/>
        </authorList>
    </citation>
    <scope>NUCLEOTIDE SEQUENCE [LARGE SCALE GENOMIC DNA]</scope>
    <source>
        <strain evidence="2 3">669A</strain>
    </source>
</reference>